<sequence>MASVLECVLLRDAMREKQGLIERLRSKYIVKSEGQVVCRACTMILLGDSADHVMEHFAFHHSGDIQRILASKGGGDE</sequence>
<name>A0A830HWF7_9CHLO</name>
<dbReference type="EMBL" id="BNJQ01000024">
    <property type="protein sequence ID" value="GHP09237.1"/>
    <property type="molecule type" value="Genomic_DNA"/>
</dbReference>
<organism evidence="1 2">
    <name type="scientific">Pycnococcus provasolii</name>
    <dbReference type="NCBI Taxonomy" id="41880"/>
    <lineage>
        <taxon>Eukaryota</taxon>
        <taxon>Viridiplantae</taxon>
        <taxon>Chlorophyta</taxon>
        <taxon>Pseudoscourfieldiophyceae</taxon>
        <taxon>Pseudoscourfieldiales</taxon>
        <taxon>Pycnococcaceae</taxon>
        <taxon>Pycnococcus</taxon>
    </lineage>
</organism>
<dbReference type="AlphaFoldDB" id="A0A830HWF7"/>
<evidence type="ECO:0000313" key="2">
    <source>
        <dbReference type="Proteomes" id="UP000660262"/>
    </source>
</evidence>
<accession>A0A830HWF7</accession>
<keyword evidence="2" id="KW-1185">Reference proteome</keyword>
<gene>
    <name evidence="1" type="ORF">PPROV_000797400</name>
</gene>
<evidence type="ECO:0000313" key="1">
    <source>
        <dbReference type="EMBL" id="GHP09237.1"/>
    </source>
</evidence>
<dbReference type="Proteomes" id="UP000660262">
    <property type="component" value="Unassembled WGS sequence"/>
</dbReference>
<proteinExistence type="predicted"/>
<comment type="caution">
    <text evidence="1">The sequence shown here is derived from an EMBL/GenBank/DDBJ whole genome shotgun (WGS) entry which is preliminary data.</text>
</comment>
<protein>
    <submittedName>
        <fullName evidence="1">Uncharacterized protein</fullName>
    </submittedName>
</protein>
<reference evidence="1" key="1">
    <citation type="submission" date="2020-10" db="EMBL/GenBank/DDBJ databases">
        <title>Unveiling of a novel bifunctional photoreceptor, Dualchrome1, isolated from a cosmopolitan green alga.</title>
        <authorList>
            <person name="Suzuki S."/>
            <person name="Kawachi M."/>
        </authorList>
    </citation>
    <scope>NUCLEOTIDE SEQUENCE</scope>
    <source>
        <strain evidence="1">NIES 2893</strain>
    </source>
</reference>